<feature type="domain" description="Bro-N" evidence="1">
    <location>
        <begin position="11"/>
        <end position="107"/>
    </location>
</feature>
<dbReference type="GO" id="GO:0003677">
    <property type="term" value="F:DNA binding"/>
    <property type="evidence" value="ECO:0007669"/>
    <property type="project" value="InterPro"/>
</dbReference>
<name>A0A2U3KME3_9FIRM</name>
<gene>
    <name evidence="2" type="ORF">SBF1_2330020</name>
</gene>
<dbReference type="OrthoDB" id="9812611at2"/>
<dbReference type="PANTHER" id="PTHR36180">
    <property type="entry name" value="DNA-BINDING PROTEIN-RELATED-RELATED"/>
    <property type="match status" value="1"/>
</dbReference>
<evidence type="ECO:0000313" key="3">
    <source>
        <dbReference type="Proteomes" id="UP000238916"/>
    </source>
</evidence>
<evidence type="ECO:0000259" key="1">
    <source>
        <dbReference type="PROSITE" id="PS51750"/>
    </source>
</evidence>
<organism evidence="2 3">
    <name type="scientific">Candidatus Desulfosporosinus infrequens</name>
    <dbReference type="NCBI Taxonomy" id="2043169"/>
    <lineage>
        <taxon>Bacteria</taxon>
        <taxon>Bacillati</taxon>
        <taxon>Bacillota</taxon>
        <taxon>Clostridia</taxon>
        <taxon>Eubacteriales</taxon>
        <taxon>Desulfitobacteriaceae</taxon>
        <taxon>Desulfosporosinus</taxon>
    </lineage>
</organism>
<dbReference type="PANTHER" id="PTHR36180:SF2">
    <property type="entry name" value="BRO FAMILY PROTEIN"/>
    <property type="match status" value="1"/>
</dbReference>
<dbReference type="Proteomes" id="UP000238916">
    <property type="component" value="Unassembled WGS sequence"/>
</dbReference>
<dbReference type="Pfam" id="PF02498">
    <property type="entry name" value="Bro-N"/>
    <property type="match status" value="1"/>
</dbReference>
<proteinExistence type="predicted"/>
<dbReference type="EMBL" id="OMOF01000150">
    <property type="protein sequence ID" value="SPF40785.1"/>
    <property type="molecule type" value="Genomic_DNA"/>
</dbReference>
<dbReference type="Pfam" id="PF03374">
    <property type="entry name" value="ANT"/>
    <property type="match status" value="1"/>
</dbReference>
<dbReference type="InterPro" id="IPR005039">
    <property type="entry name" value="Ant_C"/>
</dbReference>
<accession>A0A2U3KME3</accession>
<dbReference type="SMART" id="SM01040">
    <property type="entry name" value="Bro-N"/>
    <property type="match status" value="1"/>
</dbReference>
<protein>
    <submittedName>
        <fullName evidence="2">Putative phage-encoded protein</fullName>
    </submittedName>
</protein>
<reference evidence="3" key="1">
    <citation type="submission" date="2018-02" db="EMBL/GenBank/DDBJ databases">
        <authorList>
            <person name="Hausmann B."/>
        </authorList>
    </citation>
    <scope>NUCLEOTIDE SEQUENCE [LARGE SCALE GENOMIC DNA]</scope>
    <source>
        <strain evidence="3">Peat soil MAG SbF1</strain>
    </source>
</reference>
<sequence length="260" mass="29895">MSDDLKVIEQRYVLGRDFKIYGDLDNPLFRAKDVAEWIEHSDVSTMIRVADENEKLTNIVRTPGGNQSAWFLTEDGLYEVLFQSRKPIAKEFKRLVKQILKEIRQRGLYITDAALENMLASPDFGIKLFTALKAEREKIALLEHKIEEDKPRVDFANALEASKDVIYVGDLAKLLQKNGTGIGQTRLFEWLRKHGYLMATFSKNMPTQRYLEMGLFDIKEDVFTFPNGDVRISKVTMVTTKGQSYFINLFAKRGANIEQT</sequence>
<dbReference type="InterPro" id="IPR003497">
    <property type="entry name" value="BRO_N_domain"/>
</dbReference>
<dbReference type="PROSITE" id="PS51750">
    <property type="entry name" value="BRO_N"/>
    <property type="match status" value="1"/>
</dbReference>
<dbReference type="AlphaFoldDB" id="A0A2U3KME3"/>
<evidence type="ECO:0000313" key="2">
    <source>
        <dbReference type="EMBL" id="SPF40785.1"/>
    </source>
</evidence>